<protein>
    <submittedName>
        <fullName evidence="1">Uncharacterized protein</fullName>
    </submittedName>
</protein>
<dbReference type="Proteomes" id="UP001596069">
    <property type="component" value="Unassembled WGS sequence"/>
</dbReference>
<accession>A0ABW0Y3A4</accession>
<dbReference type="RefSeq" id="WP_132973456.1">
    <property type="nucleotide sequence ID" value="NZ_JBHSOK010000004.1"/>
</dbReference>
<sequence>MKIISEVVDNLTSIKLLVNSRKTNIPIIELDKLSIAEKNITSLKWENFVLEQRGDLTAYLLKNEREIFKKWNELSRDAKERIIPIVTKKLFALVEEKKIFESMIPQIRFDIINISIYLTIKNECLNVNSPFFDDLYTLYRLGYIPCGYAKGKYKVL</sequence>
<reference evidence="2" key="1">
    <citation type="journal article" date="2019" name="Int. J. Syst. Evol. Microbiol.">
        <title>The Global Catalogue of Microorganisms (GCM) 10K type strain sequencing project: providing services to taxonomists for standard genome sequencing and annotation.</title>
        <authorList>
            <consortium name="The Broad Institute Genomics Platform"/>
            <consortium name="The Broad Institute Genome Sequencing Center for Infectious Disease"/>
            <person name="Wu L."/>
            <person name="Ma J."/>
        </authorList>
    </citation>
    <scope>NUCLEOTIDE SEQUENCE [LARGE SCALE GENOMIC DNA]</scope>
    <source>
        <strain evidence="2">FCH23</strain>
    </source>
</reference>
<gene>
    <name evidence="1" type="ORF">ACFPTW_03200</name>
</gene>
<keyword evidence="2" id="KW-1185">Reference proteome</keyword>
<evidence type="ECO:0000313" key="1">
    <source>
        <dbReference type="EMBL" id="MFC5680292.1"/>
    </source>
</evidence>
<name>A0ABW0Y3A4_9STRE</name>
<dbReference type="EMBL" id="JBHSOK010000004">
    <property type="protein sequence ID" value="MFC5680292.1"/>
    <property type="molecule type" value="Genomic_DNA"/>
</dbReference>
<proteinExistence type="predicted"/>
<comment type="caution">
    <text evidence="1">The sequence shown here is derived from an EMBL/GenBank/DDBJ whole genome shotgun (WGS) entry which is preliminary data.</text>
</comment>
<evidence type="ECO:0000313" key="2">
    <source>
        <dbReference type="Proteomes" id="UP001596069"/>
    </source>
</evidence>
<organism evidence="1 2">
    <name type="scientific">Streptococcus downii</name>
    <dbReference type="NCBI Taxonomy" id="1968889"/>
    <lineage>
        <taxon>Bacteria</taxon>
        <taxon>Bacillati</taxon>
        <taxon>Bacillota</taxon>
        <taxon>Bacilli</taxon>
        <taxon>Lactobacillales</taxon>
        <taxon>Streptococcaceae</taxon>
        <taxon>Streptococcus</taxon>
    </lineage>
</organism>